<evidence type="ECO:0000313" key="2">
    <source>
        <dbReference type="WBParaSite" id="JU765_v2.g7405.t1"/>
    </source>
</evidence>
<organism evidence="1 2">
    <name type="scientific">Panagrolaimus sp. JU765</name>
    <dbReference type="NCBI Taxonomy" id="591449"/>
    <lineage>
        <taxon>Eukaryota</taxon>
        <taxon>Metazoa</taxon>
        <taxon>Ecdysozoa</taxon>
        <taxon>Nematoda</taxon>
        <taxon>Chromadorea</taxon>
        <taxon>Rhabditida</taxon>
        <taxon>Tylenchina</taxon>
        <taxon>Panagrolaimomorpha</taxon>
        <taxon>Panagrolaimoidea</taxon>
        <taxon>Panagrolaimidae</taxon>
        <taxon>Panagrolaimus</taxon>
    </lineage>
</organism>
<accession>A0AC34RJD8</accession>
<reference evidence="2" key="1">
    <citation type="submission" date="2022-11" db="UniProtKB">
        <authorList>
            <consortium name="WormBaseParasite"/>
        </authorList>
    </citation>
    <scope>IDENTIFICATION</scope>
</reference>
<dbReference type="Proteomes" id="UP000887576">
    <property type="component" value="Unplaced"/>
</dbReference>
<dbReference type="WBParaSite" id="JU765_v2.g7405.t1">
    <property type="protein sequence ID" value="JU765_v2.g7405.t1"/>
    <property type="gene ID" value="JU765_v2.g7405"/>
</dbReference>
<protein>
    <submittedName>
        <fullName evidence="2">Uncharacterized protein</fullName>
    </submittedName>
</protein>
<sequence length="665" mass="77182">MPLSYENDWGLHPESTKFNDLTDSDINDIKLKLEAAGINVNNASNLEILAKPVKFLTKLEWAIIFILLISTITPFYFLVNRVPNSTRMQELREFSEERVVDFLEQINREEEMDLFLLFDKINIIGSITERHYPNVFKILIHNGESCIGTDVECLKRSGNFAILIAPKDEQPTNSVLINCDLALTKTDFEEHSPIPCFMALDVLQTIVFNNYTFSNRIVFSFNLIGGNYNQSPILHLVDKYKVNAFINLTGADGQEILLSSAFSPLRTIFLDHAQFKPVSSVVESLFFADSYIDQKGNLTTLEIYYSPSTKSYADFMKNKKVGRLQRAGTNLFNFIFGLSFIRDFSPRSLKIFSRKYEPVIENHDFLFVSYKNYALLQAETVVFIIFFLTFIGMYFLSYFYLVRKKQLEWTSLFVHYLAFMGCVLFANVVLYLFSGIFNYLPFINWDNGAIFLRNTFLHFLLTLVIFFKITENIDPKLALDFEQMYFTFGIFFPLFFMTLIFSTVYITKIGYFLLFITLPLALATYFPRLSILGFARMHSSPKTVFVMILILLLPSIFVIAETVIMSFQSLRYAKRDSYQYIFAGFIGFISSIILSDFTWISQNMICDWGAPAYIPLSDCPWMQPVAEEVQPAFEYSKDEEFPKKEPKKNFFSCFRQKPKVEHDPW</sequence>
<proteinExistence type="predicted"/>
<evidence type="ECO:0000313" key="1">
    <source>
        <dbReference type="Proteomes" id="UP000887576"/>
    </source>
</evidence>
<name>A0AC34RJD8_9BILA</name>